<evidence type="ECO:0000256" key="2">
    <source>
        <dbReference type="SAM" id="MobiDB-lite"/>
    </source>
</evidence>
<feature type="compositionally biased region" description="Acidic residues" evidence="2">
    <location>
        <begin position="175"/>
        <end position="197"/>
    </location>
</feature>
<evidence type="ECO:0000313" key="5">
    <source>
        <dbReference type="Proteomes" id="UP000828390"/>
    </source>
</evidence>
<comment type="similarity">
    <text evidence="1">Belongs to the CBF/MAK21 family.</text>
</comment>
<dbReference type="PANTHER" id="PTHR12048">
    <property type="entry name" value="CCAAT-BINDING FACTOR-RELATED"/>
    <property type="match status" value="1"/>
</dbReference>
<accession>A0A9D4KWE3</accession>
<dbReference type="InterPro" id="IPR040155">
    <property type="entry name" value="CEBPZ/Mak21-like"/>
</dbReference>
<dbReference type="AlphaFoldDB" id="A0A9D4KWE3"/>
<comment type="caution">
    <text evidence="4">The sequence shown here is derived from an EMBL/GenBank/DDBJ whole genome shotgun (WGS) entry which is preliminary data.</text>
</comment>
<reference evidence="4" key="2">
    <citation type="submission" date="2020-11" db="EMBL/GenBank/DDBJ databases">
        <authorList>
            <person name="McCartney M.A."/>
            <person name="Auch B."/>
            <person name="Kono T."/>
            <person name="Mallez S."/>
            <person name="Becker A."/>
            <person name="Gohl D.M."/>
            <person name="Silverstein K.A.T."/>
            <person name="Koren S."/>
            <person name="Bechman K.B."/>
            <person name="Herman A."/>
            <person name="Abrahante J.E."/>
            <person name="Garbe J."/>
        </authorList>
    </citation>
    <scope>NUCLEOTIDE SEQUENCE</scope>
    <source>
        <strain evidence="4">Duluth1</strain>
        <tissue evidence="4">Whole animal</tissue>
    </source>
</reference>
<keyword evidence="5" id="KW-1185">Reference proteome</keyword>
<proteinExistence type="inferred from homology"/>
<feature type="domain" description="CCAAT-binding factor" evidence="3">
    <location>
        <begin position="2"/>
        <end position="38"/>
    </location>
</feature>
<dbReference type="PANTHER" id="PTHR12048:SF0">
    <property type="entry name" value="CCAAT_ENHANCER-BINDING PROTEIN ZETA"/>
    <property type="match status" value="1"/>
</dbReference>
<organism evidence="4 5">
    <name type="scientific">Dreissena polymorpha</name>
    <name type="common">Zebra mussel</name>
    <name type="synonym">Mytilus polymorpha</name>
    <dbReference type="NCBI Taxonomy" id="45954"/>
    <lineage>
        <taxon>Eukaryota</taxon>
        <taxon>Metazoa</taxon>
        <taxon>Spiralia</taxon>
        <taxon>Lophotrochozoa</taxon>
        <taxon>Mollusca</taxon>
        <taxon>Bivalvia</taxon>
        <taxon>Autobranchia</taxon>
        <taxon>Heteroconchia</taxon>
        <taxon>Euheterodonta</taxon>
        <taxon>Imparidentia</taxon>
        <taxon>Neoheterodontei</taxon>
        <taxon>Myida</taxon>
        <taxon>Dreissenoidea</taxon>
        <taxon>Dreissenidae</taxon>
        <taxon>Dreissena</taxon>
    </lineage>
</organism>
<dbReference type="InterPro" id="IPR005612">
    <property type="entry name" value="CCAAT-binding_factor"/>
</dbReference>
<name>A0A9D4KWE3_DREPO</name>
<protein>
    <recommendedName>
        <fullName evidence="3">CCAAT-binding factor domain-containing protein</fullName>
    </recommendedName>
</protein>
<evidence type="ECO:0000259" key="3">
    <source>
        <dbReference type="Pfam" id="PF03914"/>
    </source>
</evidence>
<evidence type="ECO:0000313" key="4">
    <source>
        <dbReference type="EMBL" id="KAH3846903.1"/>
    </source>
</evidence>
<evidence type="ECO:0000256" key="1">
    <source>
        <dbReference type="ARBA" id="ARBA00007797"/>
    </source>
</evidence>
<dbReference type="GO" id="GO:0005634">
    <property type="term" value="C:nucleus"/>
    <property type="evidence" value="ECO:0007669"/>
    <property type="project" value="UniProtKB-ARBA"/>
</dbReference>
<sequence length="211" mass="24223">MDYDPYHRNPAYCHAENACMWELQGLAAHFHPTVALFARQILQGESIEYPGDPLQDFTLIRFLERFVFKNPKKKQQVEEKLGALSRVKSEVRGIKTLSVTSDTFANLEERIVPVDDVFLHRYFRQKLSRKTPARKRMMTAMETVSVILSLTPSCADVDFDIDFSSEFGKKKGDSLEDSDDEEEEAEDDDLSDEEVDLDDDELAKEFQVSEG</sequence>
<dbReference type="Pfam" id="PF03914">
    <property type="entry name" value="CBF"/>
    <property type="match status" value="1"/>
</dbReference>
<reference evidence="4" key="1">
    <citation type="journal article" date="2019" name="bioRxiv">
        <title>The Genome of the Zebra Mussel, Dreissena polymorpha: A Resource for Invasive Species Research.</title>
        <authorList>
            <person name="McCartney M.A."/>
            <person name="Auch B."/>
            <person name="Kono T."/>
            <person name="Mallez S."/>
            <person name="Zhang Y."/>
            <person name="Obille A."/>
            <person name="Becker A."/>
            <person name="Abrahante J.E."/>
            <person name="Garbe J."/>
            <person name="Badalamenti J.P."/>
            <person name="Herman A."/>
            <person name="Mangelson H."/>
            <person name="Liachko I."/>
            <person name="Sullivan S."/>
            <person name="Sone E.D."/>
            <person name="Koren S."/>
            <person name="Silverstein K.A.T."/>
            <person name="Beckman K.B."/>
            <person name="Gohl D.M."/>
        </authorList>
    </citation>
    <scope>NUCLEOTIDE SEQUENCE</scope>
    <source>
        <strain evidence="4">Duluth1</strain>
        <tissue evidence="4">Whole animal</tissue>
    </source>
</reference>
<gene>
    <name evidence="4" type="ORF">DPMN_089210</name>
</gene>
<feature type="region of interest" description="Disordered" evidence="2">
    <location>
        <begin position="165"/>
        <end position="197"/>
    </location>
</feature>
<dbReference type="Proteomes" id="UP000828390">
    <property type="component" value="Unassembled WGS sequence"/>
</dbReference>
<dbReference type="EMBL" id="JAIWYP010000003">
    <property type="protein sequence ID" value="KAH3846903.1"/>
    <property type="molecule type" value="Genomic_DNA"/>
</dbReference>